<evidence type="ECO:0000256" key="12">
    <source>
        <dbReference type="HAMAP-Rule" id="MF_01225"/>
    </source>
</evidence>
<dbReference type="PROSITE" id="PS01305">
    <property type="entry name" value="MOAA_NIFB_PQQE"/>
    <property type="match status" value="1"/>
</dbReference>
<feature type="binding site" evidence="12">
    <location>
        <position position="86"/>
    </location>
    <ligand>
        <name>S-adenosyl-L-methionine</name>
        <dbReference type="ChEBI" id="CHEBI:59789"/>
    </ligand>
</feature>
<comment type="catalytic activity">
    <reaction evidence="11 12">
        <text>GTP + AH2 + S-adenosyl-L-methionine = (8S)-3',8-cyclo-7,8-dihydroguanosine 5'-triphosphate + 5'-deoxyadenosine + L-methionine + A + H(+)</text>
        <dbReference type="Rhea" id="RHEA:49576"/>
        <dbReference type="ChEBI" id="CHEBI:13193"/>
        <dbReference type="ChEBI" id="CHEBI:15378"/>
        <dbReference type="ChEBI" id="CHEBI:17319"/>
        <dbReference type="ChEBI" id="CHEBI:17499"/>
        <dbReference type="ChEBI" id="CHEBI:37565"/>
        <dbReference type="ChEBI" id="CHEBI:57844"/>
        <dbReference type="ChEBI" id="CHEBI:59789"/>
        <dbReference type="ChEBI" id="CHEBI:131766"/>
        <dbReference type="EC" id="4.1.99.22"/>
    </reaction>
</comment>
<dbReference type="EC" id="4.1.99.22" evidence="1 12"/>
<keyword evidence="8 12" id="KW-0342">GTP-binding</keyword>
<feature type="binding site" evidence="12">
    <location>
        <position position="33"/>
    </location>
    <ligand>
        <name>GTP</name>
        <dbReference type="ChEBI" id="CHEBI:37565"/>
    </ligand>
</feature>
<accession>A0ABS5FC59</accession>
<evidence type="ECO:0000313" key="15">
    <source>
        <dbReference type="Proteomes" id="UP001315278"/>
    </source>
</evidence>
<feature type="binding site" evidence="12">
    <location>
        <position position="290"/>
    </location>
    <ligand>
        <name>[4Fe-4S] cluster</name>
        <dbReference type="ChEBI" id="CHEBI:49883"/>
        <label>2</label>
        <note>4Fe-4S-substrate</note>
    </ligand>
</feature>
<feature type="binding site" evidence="12">
    <location>
        <position position="140"/>
    </location>
    <ligand>
        <name>S-adenosyl-L-methionine</name>
        <dbReference type="ChEBI" id="CHEBI:59789"/>
    </ligand>
</feature>
<feature type="binding site" evidence="12">
    <location>
        <position position="273"/>
    </location>
    <ligand>
        <name>[4Fe-4S] cluster</name>
        <dbReference type="ChEBI" id="CHEBI:49883"/>
        <label>2</label>
        <note>4Fe-4S-substrate</note>
    </ligand>
</feature>
<dbReference type="InterPro" id="IPR058240">
    <property type="entry name" value="rSAM_sf"/>
</dbReference>
<evidence type="ECO:0000313" key="14">
    <source>
        <dbReference type="EMBL" id="MBR0794381.1"/>
    </source>
</evidence>
<dbReference type="SFLD" id="SFLDS00029">
    <property type="entry name" value="Radical_SAM"/>
    <property type="match status" value="1"/>
</dbReference>
<feature type="domain" description="Radical SAM core" evidence="13">
    <location>
        <begin position="24"/>
        <end position="243"/>
    </location>
</feature>
<feature type="binding site" evidence="12">
    <location>
        <position position="44"/>
    </location>
    <ligand>
        <name>[4Fe-4S] cluster</name>
        <dbReference type="ChEBI" id="CHEBI:49883"/>
        <label>1</label>
        <note>4Fe-4S-S-AdoMet</note>
    </ligand>
</feature>
<feature type="binding site" evidence="12">
    <location>
        <position position="47"/>
    </location>
    <ligand>
        <name>[4Fe-4S] cluster</name>
        <dbReference type="ChEBI" id="CHEBI:49883"/>
        <label>1</label>
        <note>4Fe-4S-S-AdoMet</note>
    </ligand>
</feature>
<feature type="binding site" evidence="12">
    <location>
        <position position="116"/>
    </location>
    <ligand>
        <name>GTP</name>
        <dbReference type="ChEBI" id="CHEBI:37565"/>
    </ligand>
</feature>
<dbReference type="InterPro" id="IPR010505">
    <property type="entry name" value="MoaA_twitch"/>
</dbReference>
<gene>
    <name evidence="12 14" type="primary">moaA</name>
    <name evidence="14" type="ORF">JQ615_03160</name>
</gene>
<dbReference type="InterPro" id="IPR040064">
    <property type="entry name" value="MoaA-like"/>
</dbReference>
<feature type="binding site" evidence="12">
    <location>
        <position position="210"/>
    </location>
    <ligand>
        <name>S-adenosyl-L-methionine</name>
        <dbReference type="ChEBI" id="CHEBI:59789"/>
    </ligand>
</feature>
<evidence type="ECO:0000256" key="8">
    <source>
        <dbReference type="ARBA" id="ARBA00023134"/>
    </source>
</evidence>
<evidence type="ECO:0000256" key="5">
    <source>
        <dbReference type="ARBA" id="ARBA00022741"/>
    </source>
</evidence>
<evidence type="ECO:0000256" key="6">
    <source>
        <dbReference type="ARBA" id="ARBA00023004"/>
    </source>
</evidence>
<dbReference type="RefSeq" id="WP_212394207.1">
    <property type="nucleotide sequence ID" value="NZ_JAFCJH010000002.1"/>
</dbReference>
<reference evidence="15" key="1">
    <citation type="journal article" date="2021" name="ISME J.">
        <title>Evolutionary origin and ecological implication of a unique nif island in free-living Bradyrhizobium lineages.</title>
        <authorList>
            <person name="Tao J."/>
        </authorList>
    </citation>
    <scope>NUCLEOTIDE SEQUENCE [LARGE SCALE GENOMIC DNA]</scope>
    <source>
        <strain evidence="15">SZCCT0434</strain>
    </source>
</reference>
<dbReference type="InterPro" id="IPR050105">
    <property type="entry name" value="MoCo_biosynth_MoaA/MoaC"/>
</dbReference>
<keyword evidence="9 12" id="KW-0501">Molybdenum cofactor biosynthesis</keyword>
<keyword evidence="10 12" id="KW-0456">Lyase</keyword>
<dbReference type="Proteomes" id="UP001315278">
    <property type="component" value="Unassembled WGS sequence"/>
</dbReference>
<dbReference type="SFLD" id="SFLDG01067">
    <property type="entry name" value="SPASM/twitch_domain_containing"/>
    <property type="match status" value="1"/>
</dbReference>
<feature type="binding site" evidence="12">
    <location>
        <position position="40"/>
    </location>
    <ligand>
        <name>[4Fe-4S] cluster</name>
        <dbReference type="ChEBI" id="CHEBI:49883"/>
        <label>1</label>
        <note>4Fe-4S-S-AdoMet</note>
    </ligand>
</feature>
<dbReference type="InterPro" id="IPR007197">
    <property type="entry name" value="rSAM"/>
</dbReference>
<dbReference type="SFLD" id="SFLDG01386">
    <property type="entry name" value="main_SPASM_domain-containing"/>
    <property type="match status" value="1"/>
</dbReference>
<evidence type="ECO:0000256" key="10">
    <source>
        <dbReference type="ARBA" id="ARBA00023239"/>
    </source>
</evidence>
<dbReference type="CDD" id="cd21117">
    <property type="entry name" value="Twitch_MoaA"/>
    <property type="match status" value="1"/>
</dbReference>
<dbReference type="InterPro" id="IPR013785">
    <property type="entry name" value="Aldolase_TIM"/>
</dbReference>
<dbReference type="PANTHER" id="PTHR22960:SF0">
    <property type="entry name" value="MOLYBDENUM COFACTOR BIOSYNTHESIS PROTEIN 1"/>
    <property type="match status" value="1"/>
</dbReference>
<comment type="function">
    <text evidence="12">Catalyzes the cyclization of GTP to (8S)-3',8-cyclo-7,8-dihydroguanosine 5'-triphosphate.</text>
</comment>
<evidence type="ECO:0000256" key="7">
    <source>
        <dbReference type="ARBA" id="ARBA00023014"/>
    </source>
</evidence>
<feature type="binding site" evidence="12">
    <location>
        <position position="82"/>
    </location>
    <ligand>
        <name>GTP</name>
        <dbReference type="ChEBI" id="CHEBI:37565"/>
    </ligand>
</feature>
<feature type="binding site" evidence="12">
    <location>
        <begin position="278"/>
        <end position="280"/>
    </location>
    <ligand>
        <name>GTP</name>
        <dbReference type="ChEBI" id="CHEBI:37565"/>
    </ligand>
</feature>
<feature type="binding site" evidence="12">
    <location>
        <position position="46"/>
    </location>
    <ligand>
        <name>S-adenosyl-L-methionine</name>
        <dbReference type="ChEBI" id="CHEBI:59789"/>
    </ligand>
</feature>
<dbReference type="NCBIfam" id="TIGR02666">
    <property type="entry name" value="moaA"/>
    <property type="match status" value="1"/>
</dbReference>
<dbReference type="PANTHER" id="PTHR22960">
    <property type="entry name" value="MOLYBDOPTERIN COFACTOR SYNTHESIS PROTEIN A"/>
    <property type="match status" value="1"/>
</dbReference>
<sequence length="349" mass="38463">MLSDEGQASSYLGLQGGSCGLIDLFGRYVRYLRLSVTDRCDLRCVYCMSEHMAFMPRRDLLSLEELNRLALAFIRRGVTKLRITGGEPLVRKDVMKLFAALGTELGAGRLRELTLTTNGTRLANFARELASYGVRRVNVSLDTLDPDRYRALTRGGALANVLEGIDAARSAGLAVKINAVALRGSTDAEIDGLIHFAHDREMTLTFIETMPLGDVGVDRVDQYFPLDRLRELIESRWSLSDLPLRTGGPARYVRVAETGGVIGFITPLTHNFCEDCNRVRITASGILHTCLGQEDAVDLRAVMRRSQDDADLMHTIDRAIRGKPRGHDFVIDRSGALPALSRHMSATGG</sequence>
<dbReference type="Pfam" id="PF06463">
    <property type="entry name" value="Mob_synth_C"/>
    <property type="match status" value="1"/>
</dbReference>
<keyword evidence="7 12" id="KW-0411">Iron-sulfur</keyword>
<evidence type="ECO:0000256" key="11">
    <source>
        <dbReference type="ARBA" id="ARBA00048697"/>
    </source>
</evidence>
<evidence type="ECO:0000256" key="2">
    <source>
        <dbReference type="ARBA" id="ARBA00022485"/>
    </source>
</evidence>
<evidence type="ECO:0000256" key="4">
    <source>
        <dbReference type="ARBA" id="ARBA00022723"/>
    </source>
</evidence>
<keyword evidence="4 12" id="KW-0479">Metal-binding</keyword>
<comment type="pathway">
    <text evidence="12">Cofactor biosynthesis; molybdopterin biosynthesis.</text>
</comment>
<keyword evidence="6 12" id="KW-0408">Iron</keyword>
<dbReference type="SFLD" id="SFLDG01383">
    <property type="entry name" value="cyclic_pyranopterin_phosphate"/>
    <property type="match status" value="1"/>
</dbReference>
<protein>
    <recommendedName>
        <fullName evidence="1 12">GTP 3',8-cyclase</fullName>
        <ecNumber evidence="1 12">4.1.99.22</ecNumber>
    </recommendedName>
    <alternativeName>
        <fullName evidence="12">Molybdenum cofactor biosynthesis protein A</fullName>
    </alternativeName>
</protein>
<keyword evidence="15" id="KW-1185">Reference proteome</keyword>
<organism evidence="14 15">
    <name type="scientific">Bradyrhizobium jicamae</name>
    <dbReference type="NCBI Taxonomy" id="280332"/>
    <lineage>
        <taxon>Bacteria</taxon>
        <taxon>Pseudomonadati</taxon>
        <taxon>Pseudomonadota</taxon>
        <taxon>Alphaproteobacteria</taxon>
        <taxon>Hyphomicrobiales</taxon>
        <taxon>Nitrobacteraceae</taxon>
        <taxon>Bradyrhizobium</taxon>
    </lineage>
</organism>
<feature type="binding site" evidence="12">
    <location>
        <position position="176"/>
    </location>
    <ligand>
        <name>GTP</name>
        <dbReference type="ChEBI" id="CHEBI:37565"/>
    </ligand>
</feature>
<evidence type="ECO:0000256" key="1">
    <source>
        <dbReference type="ARBA" id="ARBA00012167"/>
    </source>
</evidence>
<comment type="caution">
    <text evidence="14">The sequence shown here is derived from an EMBL/GenBank/DDBJ whole genome shotgun (WGS) entry which is preliminary data.</text>
</comment>
<keyword evidence="2 12" id="KW-0004">4Fe-4S</keyword>
<name>A0ABS5FC59_9BRAD</name>
<dbReference type="Pfam" id="PF04055">
    <property type="entry name" value="Radical_SAM"/>
    <property type="match status" value="1"/>
</dbReference>
<dbReference type="InterPro" id="IPR006638">
    <property type="entry name" value="Elp3/MiaA/NifB-like_rSAM"/>
</dbReference>
<dbReference type="SMART" id="SM00729">
    <property type="entry name" value="Elp3"/>
    <property type="match status" value="1"/>
</dbReference>
<comment type="subunit">
    <text evidence="12">Monomer and homodimer.</text>
</comment>
<evidence type="ECO:0000256" key="3">
    <source>
        <dbReference type="ARBA" id="ARBA00022691"/>
    </source>
</evidence>
<comment type="similarity">
    <text evidence="12">Belongs to the radical SAM superfamily. MoaA family.</text>
</comment>
<dbReference type="SUPFAM" id="SSF102114">
    <property type="entry name" value="Radical SAM enzymes"/>
    <property type="match status" value="1"/>
</dbReference>
<proteinExistence type="inferred from homology"/>
<comment type="cofactor">
    <cofactor evidence="12">
        <name>[4Fe-4S] cluster</name>
        <dbReference type="ChEBI" id="CHEBI:49883"/>
    </cofactor>
    <text evidence="12">Binds 2 [4Fe-4S] clusters. Binds 1 [4Fe-4S] cluster coordinated with 3 cysteines and an exchangeable S-adenosyl-L-methionine and 1 [4Fe-4S] cluster coordinated with 3 cysteines and the GTP-derived substrate.</text>
</comment>
<dbReference type="CDD" id="cd01335">
    <property type="entry name" value="Radical_SAM"/>
    <property type="match status" value="1"/>
</dbReference>
<dbReference type="InterPro" id="IPR013483">
    <property type="entry name" value="MoaA"/>
</dbReference>
<dbReference type="HAMAP" id="MF_01225_B">
    <property type="entry name" value="MoaA_B"/>
    <property type="match status" value="1"/>
</dbReference>
<dbReference type="EMBL" id="JAFCJH010000002">
    <property type="protein sequence ID" value="MBR0794381.1"/>
    <property type="molecule type" value="Genomic_DNA"/>
</dbReference>
<evidence type="ECO:0000256" key="9">
    <source>
        <dbReference type="ARBA" id="ARBA00023150"/>
    </source>
</evidence>
<dbReference type="Gene3D" id="3.20.20.70">
    <property type="entry name" value="Aldolase class I"/>
    <property type="match status" value="1"/>
</dbReference>
<dbReference type="PROSITE" id="PS51918">
    <property type="entry name" value="RADICAL_SAM"/>
    <property type="match status" value="1"/>
</dbReference>
<evidence type="ECO:0000259" key="13">
    <source>
        <dbReference type="PROSITE" id="PS51918"/>
    </source>
</evidence>
<keyword evidence="5 12" id="KW-0547">Nucleotide-binding</keyword>
<feature type="binding site" evidence="12">
    <location>
        <position position="276"/>
    </location>
    <ligand>
        <name>[4Fe-4S] cluster</name>
        <dbReference type="ChEBI" id="CHEBI:49883"/>
        <label>2</label>
        <note>4Fe-4S-substrate</note>
    </ligand>
</feature>
<dbReference type="InterPro" id="IPR000385">
    <property type="entry name" value="MoaA_NifB_PqqE_Fe-S-bd_CS"/>
</dbReference>
<keyword evidence="3 12" id="KW-0949">S-adenosyl-L-methionine</keyword>